<sequence length="618" mass="67112">MIVKNKYLFMRICRPQFFGLFFGFMAGFGVADASEVAPIAPTAKPVTSLPASPAPVRRTEWRQTLDLQHWATANFHRDFNGIVAGLSAAHATDRAGRLLDAAELYLTHMLLSEAASTLKGTTPETAVQIRRHRALSDATDLLAGRPVTDFSNSPLGAPERPDGDFWASLQAITADDTRALRKNLPGGFTGMGQQSRAVLRAMLPAFTEAAIETGHKNYADAALLLMQELPDLADAPVGHFLQGRAQEKRRNESSALDAYFRAAKGWDQYAARARIAVADMSLRNGAQGALLAAQSTLTEGAEAWRGGEYEIQILNRLARIHAKTGNEVEGLLTLGKIVTRFPNSAEADTAQAQAQTLLAKVYTKGAQGAYTLADWMDVHLRLLPFFRYTPAFPNHTETLGDYLLALGATDLAAQEYRRAIRLLQEREDSALSAAAPDLFRLNLSLAAAQKRAGLADDAQITLEVMSAALSAEQAEEHAALYAAVLSDLGDRAGLINTNLTSPSARHLRDLGRALSEDEKWVQVVDVMRQYWLTFPQEFSVEDATRLLIAANRSGDVETRDRVVNAFPGLTQSEPLVALATSLNEVAPVLLPLRADTAAARLDKLKSAFESIKNTGISP</sequence>
<dbReference type="InterPro" id="IPR011990">
    <property type="entry name" value="TPR-like_helical_dom_sf"/>
</dbReference>
<evidence type="ECO:0000256" key="1">
    <source>
        <dbReference type="SAM" id="SignalP"/>
    </source>
</evidence>
<dbReference type="AlphaFoldDB" id="A0A1I2E0T7"/>
<reference evidence="2 3" key="1">
    <citation type="submission" date="2016-10" db="EMBL/GenBank/DDBJ databases">
        <authorList>
            <person name="de Groot N.N."/>
        </authorList>
    </citation>
    <scope>NUCLEOTIDE SEQUENCE [LARGE SCALE GENOMIC DNA]</scope>
    <source>
        <strain evidence="2 3">DSM 11443</strain>
    </source>
</reference>
<feature type="chain" id="PRO_5011629712" description="Tetratricopeptide repeat-containing protein" evidence="1">
    <location>
        <begin position="34"/>
        <end position="618"/>
    </location>
</feature>
<dbReference type="STRING" id="74348.SAMN04488523_11172"/>
<name>A0A1I2E0T7_9RHOB</name>
<gene>
    <name evidence="2" type="ORF">SAMN04488523_11172</name>
</gene>
<dbReference type="EMBL" id="FOMW01000011">
    <property type="protein sequence ID" value="SFE86161.1"/>
    <property type="molecule type" value="Genomic_DNA"/>
</dbReference>
<accession>A0A1I2E0T7</accession>
<dbReference type="Proteomes" id="UP000198977">
    <property type="component" value="Unassembled WGS sequence"/>
</dbReference>
<proteinExistence type="predicted"/>
<evidence type="ECO:0000313" key="2">
    <source>
        <dbReference type="EMBL" id="SFE86161.1"/>
    </source>
</evidence>
<keyword evidence="1" id="KW-0732">Signal</keyword>
<evidence type="ECO:0000313" key="3">
    <source>
        <dbReference type="Proteomes" id="UP000198977"/>
    </source>
</evidence>
<evidence type="ECO:0008006" key="4">
    <source>
        <dbReference type="Google" id="ProtNLM"/>
    </source>
</evidence>
<feature type="signal peptide" evidence="1">
    <location>
        <begin position="1"/>
        <end position="33"/>
    </location>
</feature>
<organism evidence="2 3">
    <name type="scientific">Sulfitobacter brevis</name>
    <dbReference type="NCBI Taxonomy" id="74348"/>
    <lineage>
        <taxon>Bacteria</taxon>
        <taxon>Pseudomonadati</taxon>
        <taxon>Pseudomonadota</taxon>
        <taxon>Alphaproteobacteria</taxon>
        <taxon>Rhodobacterales</taxon>
        <taxon>Roseobacteraceae</taxon>
        <taxon>Sulfitobacter</taxon>
    </lineage>
</organism>
<keyword evidence="3" id="KW-1185">Reference proteome</keyword>
<dbReference type="Gene3D" id="1.25.40.10">
    <property type="entry name" value="Tetratricopeptide repeat domain"/>
    <property type="match status" value="1"/>
</dbReference>
<protein>
    <recommendedName>
        <fullName evidence="4">Tetratricopeptide repeat-containing protein</fullName>
    </recommendedName>
</protein>